<accession>A0A644XNR2</accession>
<dbReference type="AlphaFoldDB" id="A0A644XNR2"/>
<protein>
    <recommendedName>
        <fullName evidence="2">PAS domain-containing protein</fullName>
    </recommendedName>
</protein>
<dbReference type="Gene3D" id="3.30.450.20">
    <property type="entry name" value="PAS domain"/>
    <property type="match status" value="1"/>
</dbReference>
<comment type="caution">
    <text evidence="1">The sequence shown here is derived from an EMBL/GenBank/DDBJ whole genome shotgun (WGS) entry which is preliminary data.</text>
</comment>
<reference evidence="1" key="1">
    <citation type="submission" date="2019-08" db="EMBL/GenBank/DDBJ databases">
        <authorList>
            <person name="Kucharzyk K."/>
            <person name="Murdoch R.W."/>
            <person name="Higgins S."/>
            <person name="Loffler F."/>
        </authorList>
    </citation>
    <scope>NUCLEOTIDE SEQUENCE</scope>
</reference>
<dbReference type="InterPro" id="IPR035965">
    <property type="entry name" value="PAS-like_dom_sf"/>
</dbReference>
<organism evidence="1">
    <name type="scientific">bioreactor metagenome</name>
    <dbReference type="NCBI Taxonomy" id="1076179"/>
    <lineage>
        <taxon>unclassified sequences</taxon>
        <taxon>metagenomes</taxon>
        <taxon>ecological metagenomes</taxon>
    </lineage>
</organism>
<gene>
    <name evidence="1" type="ORF">SDC9_64178</name>
</gene>
<proteinExistence type="predicted"/>
<dbReference type="EMBL" id="VSSQ01002860">
    <property type="protein sequence ID" value="MPM17779.1"/>
    <property type="molecule type" value="Genomic_DNA"/>
</dbReference>
<evidence type="ECO:0008006" key="2">
    <source>
        <dbReference type="Google" id="ProtNLM"/>
    </source>
</evidence>
<sequence length="162" mass="18335">MNEKTKEQFLIELLELQKELDEKVRHQDQMIHRFQLYSKNEGLFSGVVDSCPYPIAVFTALGILEKINDAFTEQTGIKSEDIESGKLSIYSCFPGNDEFCTAIRQALKGQTQWIEELKSPPFKPSKENSPTDVPAKHYKKVTVFPIPSEDGVILHGVAIFSN</sequence>
<evidence type="ECO:0000313" key="1">
    <source>
        <dbReference type="EMBL" id="MPM17779.1"/>
    </source>
</evidence>
<dbReference type="SUPFAM" id="SSF55785">
    <property type="entry name" value="PYP-like sensor domain (PAS domain)"/>
    <property type="match status" value="1"/>
</dbReference>
<name>A0A644XNR2_9ZZZZ</name>